<dbReference type="CDD" id="cd08188">
    <property type="entry name" value="PDDH"/>
    <property type="match status" value="1"/>
</dbReference>
<dbReference type="PROSITE" id="PS00060">
    <property type="entry name" value="ADH_IRON_2"/>
    <property type="match status" value="1"/>
</dbReference>
<name>A1AME6_PELPD</name>
<evidence type="ECO:0000259" key="6">
    <source>
        <dbReference type="Pfam" id="PF25137"/>
    </source>
</evidence>
<dbReference type="STRING" id="338966.Ppro_0887"/>
<gene>
    <name evidence="7" type="ordered locus">Ppro_0887</name>
</gene>
<dbReference type="InterPro" id="IPR039697">
    <property type="entry name" value="Alcohol_dehydrogenase_Fe"/>
</dbReference>
<dbReference type="InterPro" id="IPR018211">
    <property type="entry name" value="ADH_Fe_CS"/>
</dbReference>
<dbReference type="PANTHER" id="PTHR11496">
    <property type="entry name" value="ALCOHOL DEHYDROGENASE"/>
    <property type="match status" value="1"/>
</dbReference>
<dbReference type="OrthoDB" id="9778433at2"/>
<dbReference type="Pfam" id="PF00465">
    <property type="entry name" value="Fe-ADH"/>
    <property type="match status" value="1"/>
</dbReference>
<dbReference type="FunFam" id="3.40.50.1970:FF:000003">
    <property type="entry name" value="Alcohol dehydrogenase, iron-containing"/>
    <property type="match status" value="1"/>
</dbReference>
<dbReference type="GO" id="GO:0004022">
    <property type="term" value="F:alcohol dehydrogenase (NAD+) activity"/>
    <property type="evidence" value="ECO:0007669"/>
    <property type="project" value="TreeGrafter"/>
</dbReference>
<protein>
    <submittedName>
        <fullName evidence="7">Iron-containing alcohol dehydrogenase</fullName>
    </submittedName>
</protein>
<evidence type="ECO:0000256" key="4">
    <source>
        <dbReference type="ARBA" id="ARBA00023027"/>
    </source>
</evidence>
<reference evidence="7 8" key="1">
    <citation type="submission" date="2006-10" db="EMBL/GenBank/DDBJ databases">
        <title>Complete sequence of chromosome of Pelobacter propionicus DSM 2379.</title>
        <authorList>
            <consortium name="US DOE Joint Genome Institute"/>
            <person name="Copeland A."/>
            <person name="Lucas S."/>
            <person name="Lapidus A."/>
            <person name="Barry K."/>
            <person name="Detter J.C."/>
            <person name="Glavina del Rio T."/>
            <person name="Hammon N."/>
            <person name="Israni S."/>
            <person name="Dalin E."/>
            <person name="Tice H."/>
            <person name="Pitluck S."/>
            <person name="Saunders E."/>
            <person name="Brettin T."/>
            <person name="Bruce D."/>
            <person name="Han C."/>
            <person name="Tapia R."/>
            <person name="Schmutz J."/>
            <person name="Larimer F."/>
            <person name="Land M."/>
            <person name="Hauser L."/>
            <person name="Kyrpides N."/>
            <person name="Kim E."/>
            <person name="Lovley D."/>
            <person name="Richardson P."/>
        </authorList>
    </citation>
    <scope>NUCLEOTIDE SEQUENCE [LARGE SCALE GENOMIC DNA]</scope>
    <source>
        <strain evidence="8">DSM 2379 / NBRC 103807 / OttBd1</strain>
    </source>
</reference>
<evidence type="ECO:0000313" key="7">
    <source>
        <dbReference type="EMBL" id="ABK98516.1"/>
    </source>
</evidence>
<dbReference type="Proteomes" id="UP000006732">
    <property type="component" value="Chromosome"/>
</dbReference>
<dbReference type="InterPro" id="IPR056798">
    <property type="entry name" value="ADH_Fe_C"/>
</dbReference>
<keyword evidence="3" id="KW-0560">Oxidoreductase</keyword>
<comment type="similarity">
    <text evidence="2">Belongs to the iron-containing alcohol dehydrogenase family.</text>
</comment>
<sequence>MALADQTFGFFIPTVTLLGVGCSKETGEQAKALGATKLLIVTDAGLNKMGVADTIKGYVEAVGLQAVIYDGAEPNPTDKNVADGIKVYQDNKCDGLITLGGGSSHDCGKGIGLVVAGGGNIRDYEGVNKSSKRLPPFLAINTTAGTASEMTRFCIITNTDTHVKMAIVDWRVTPNIAIDDPLLMVGMPPKLTAATGMDALTHAVEAYVSIIANPITDACAIKAIELIAKNLSVAVANGEDLVARDAMAYAEYLAGMAFNNASLGYVHSMAHQLGGFYNLPHGVCNAILLPVVSQFNLIACPQRFADIAVALGENICGLSTIEAGQKAIDRIKSLSASIGIPANLTELGVKEADLKIMSENAKKDACQLTNPRKATLDEVIAIFKSAL</sequence>
<evidence type="ECO:0000256" key="1">
    <source>
        <dbReference type="ARBA" id="ARBA00001962"/>
    </source>
</evidence>
<feature type="domain" description="Alcohol dehydrogenase iron-type/glycerol dehydrogenase GldA" evidence="5">
    <location>
        <begin position="13"/>
        <end position="181"/>
    </location>
</feature>
<evidence type="ECO:0000256" key="2">
    <source>
        <dbReference type="ARBA" id="ARBA00007358"/>
    </source>
</evidence>
<dbReference type="Gene3D" id="3.40.50.1970">
    <property type="match status" value="1"/>
</dbReference>
<evidence type="ECO:0000313" key="8">
    <source>
        <dbReference type="Proteomes" id="UP000006732"/>
    </source>
</evidence>
<dbReference type="HOGENOM" id="CLU_007207_0_0_7"/>
<dbReference type="RefSeq" id="WP_011734826.1">
    <property type="nucleotide sequence ID" value="NC_008609.1"/>
</dbReference>
<evidence type="ECO:0000256" key="3">
    <source>
        <dbReference type="ARBA" id="ARBA00023002"/>
    </source>
</evidence>
<dbReference type="EMBL" id="CP000482">
    <property type="protein sequence ID" value="ABK98516.1"/>
    <property type="molecule type" value="Genomic_DNA"/>
</dbReference>
<dbReference type="FunFam" id="1.20.1090.10:FF:000001">
    <property type="entry name" value="Aldehyde-alcohol dehydrogenase"/>
    <property type="match status" value="1"/>
</dbReference>
<keyword evidence="8" id="KW-1185">Reference proteome</keyword>
<dbReference type="Pfam" id="PF25137">
    <property type="entry name" value="ADH_Fe_C"/>
    <property type="match status" value="1"/>
</dbReference>
<feature type="domain" description="Fe-containing alcohol dehydrogenase-like C-terminal" evidence="6">
    <location>
        <begin position="192"/>
        <end position="387"/>
    </location>
</feature>
<dbReference type="AlphaFoldDB" id="A1AME6"/>
<dbReference type="GO" id="GO:0046872">
    <property type="term" value="F:metal ion binding"/>
    <property type="evidence" value="ECO:0007669"/>
    <property type="project" value="InterPro"/>
</dbReference>
<dbReference type="eggNOG" id="COG1454">
    <property type="taxonomic scope" value="Bacteria"/>
</dbReference>
<dbReference type="Gene3D" id="1.20.1090.10">
    <property type="entry name" value="Dehydroquinate synthase-like - alpha domain"/>
    <property type="match status" value="1"/>
</dbReference>
<keyword evidence="4" id="KW-0520">NAD</keyword>
<dbReference type="InterPro" id="IPR001670">
    <property type="entry name" value="ADH_Fe/GldA"/>
</dbReference>
<dbReference type="KEGG" id="ppd:Ppro_0887"/>
<comment type="cofactor">
    <cofactor evidence="1">
        <name>Fe cation</name>
        <dbReference type="ChEBI" id="CHEBI:24875"/>
    </cofactor>
</comment>
<dbReference type="PANTHER" id="PTHR11496:SF102">
    <property type="entry name" value="ALCOHOL DEHYDROGENASE 4"/>
    <property type="match status" value="1"/>
</dbReference>
<accession>A1AME6</accession>
<proteinExistence type="inferred from homology"/>
<dbReference type="SUPFAM" id="SSF56796">
    <property type="entry name" value="Dehydroquinate synthase-like"/>
    <property type="match status" value="1"/>
</dbReference>
<organism evidence="7 8">
    <name type="scientific">Pelobacter propionicus (strain DSM 2379 / NBRC 103807 / OttBd1)</name>
    <dbReference type="NCBI Taxonomy" id="338966"/>
    <lineage>
        <taxon>Bacteria</taxon>
        <taxon>Pseudomonadati</taxon>
        <taxon>Thermodesulfobacteriota</taxon>
        <taxon>Desulfuromonadia</taxon>
        <taxon>Desulfuromonadales</taxon>
        <taxon>Desulfuromonadaceae</taxon>
        <taxon>Pelobacter</taxon>
    </lineage>
</organism>
<evidence type="ECO:0000259" key="5">
    <source>
        <dbReference type="Pfam" id="PF00465"/>
    </source>
</evidence>
<dbReference type="PROSITE" id="PS00913">
    <property type="entry name" value="ADH_IRON_1"/>
    <property type="match status" value="1"/>
</dbReference>